<reference evidence="3" key="1">
    <citation type="journal article" date="2019" name="Int. J. Syst. Evol. Microbiol.">
        <title>The Global Catalogue of Microorganisms (GCM) 10K type strain sequencing project: providing services to taxonomists for standard genome sequencing and annotation.</title>
        <authorList>
            <consortium name="The Broad Institute Genomics Platform"/>
            <consortium name="The Broad Institute Genome Sequencing Center for Infectious Disease"/>
            <person name="Wu L."/>
            <person name="Ma J."/>
        </authorList>
    </citation>
    <scope>NUCLEOTIDE SEQUENCE [LARGE SCALE GENOMIC DNA]</scope>
    <source>
        <strain evidence="3">CGMCC 4.7139</strain>
    </source>
</reference>
<dbReference type="InterPro" id="IPR012337">
    <property type="entry name" value="RNaseH-like_sf"/>
</dbReference>
<evidence type="ECO:0000313" key="2">
    <source>
        <dbReference type="EMBL" id="MFC4608746.1"/>
    </source>
</evidence>
<keyword evidence="3" id="KW-1185">Reference proteome</keyword>
<gene>
    <name evidence="2" type="ORF">ACFO9E_13080</name>
</gene>
<accession>A0ABV9G757</accession>
<protein>
    <recommendedName>
        <fullName evidence="4">Integrase catalytic domain-containing protein</fullName>
    </recommendedName>
</protein>
<dbReference type="SUPFAM" id="SSF53098">
    <property type="entry name" value="Ribonuclease H-like"/>
    <property type="match status" value="1"/>
</dbReference>
<proteinExistence type="predicted"/>
<dbReference type="Proteomes" id="UP001595993">
    <property type="component" value="Unassembled WGS sequence"/>
</dbReference>
<comment type="caution">
    <text evidence="2">The sequence shown here is derived from an EMBL/GenBank/DDBJ whole genome shotgun (WGS) entry which is preliminary data.</text>
</comment>
<evidence type="ECO:0000313" key="3">
    <source>
        <dbReference type="Proteomes" id="UP001595993"/>
    </source>
</evidence>
<feature type="compositionally biased region" description="Pro residues" evidence="1">
    <location>
        <begin position="138"/>
        <end position="148"/>
    </location>
</feature>
<dbReference type="Gene3D" id="3.30.420.10">
    <property type="entry name" value="Ribonuclease H-like superfamily/Ribonuclease H"/>
    <property type="match status" value="1"/>
</dbReference>
<dbReference type="InterPro" id="IPR036397">
    <property type="entry name" value="RNaseH_sf"/>
</dbReference>
<evidence type="ECO:0000256" key="1">
    <source>
        <dbReference type="SAM" id="MobiDB-lite"/>
    </source>
</evidence>
<dbReference type="EMBL" id="JBHSFE010000010">
    <property type="protein sequence ID" value="MFC4608746.1"/>
    <property type="molecule type" value="Genomic_DNA"/>
</dbReference>
<evidence type="ECO:0008006" key="4">
    <source>
        <dbReference type="Google" id="ProtNLM"/>
    </source>
</evidence>
<organism evidence="2 3">
    <name type="scientific">Streptomyces maoxianensis</name>
    <dbReference type="NCBI Taxonomy" id="1459942"/>
    <lineage>
        <taxon>Bacteria</taxon>
        <taxon>Bacillati</taxon>
        <taxon>Actinomycetota</taxon>
        <taxon>Actinomycetes</taxon>
        <taxon>Kitasatosporales</taxon>
        <taxon>Streptomycetaceae</taxon>
        <taxon>Streptomyces</taxon>
    </lineage>
</organism>
<feature type="region of interest" description="Disordered" evidence="1">
    <location>
        <begin position="96"/>
        <end position="170"/>
    </location>
</feature>
<feature type="compositionally biased region" description="Basic and acidic residues" evidence="1">
    <location>
        <begin position="151"/>
        <end position="170"/>
    </location>
</feature>
<name>A0ABV9G757_9ACTN</name>
<sequence length="170" mass="18749">MRPSFAPETVTSDHGSVYKNHHLVQVARTLGTVVLPARAMRPQDKAACERAFSGIQSLLLALLLGYRGIDVADRGADPEGDAVWTVDEMEHLLARLDREGVEKPQAGPVRARLGPWRPAQSEHALRGGGRPRRDRPADPGPEPLPPSPARSLREDPRPSRGEDRRTLVRR</sequence>